<dbReference type="PROSITE" id="PS50082">
    <property type="entry name" value="WD_REPEATS_2"/>
    <property type="match status" value="1"/>
</dbReference>
<dbReference type="PANTHER" id="PTHR19857:SF21">
    <property type="entry name" value="ANAPHASE-PROMOTING COMPLEX SUBUNIT 4 WD40 DOMAIN-CONTAINING PROTEIN"/>
    <property type="match status" value="1"/>
</dbReference>
<dbReference type="InterPro" id="IPR036322">
    <property type="entry name" value="WD40_repeat_dom_sf"/>
</dbReference>
<dbReference type="InterPro" id="IPR051179">
    <property type="entry name" value="WD_repeat_multifunction"/>
</dbReference>
<name>A0AAP0MW07_9ROSI</name>
<protein>
    <recommendedName>
        <fullName evidence="6">Transducin/WD40 repeat-like superfamily protein</fullName>
    </recommendedName>
</protein>
<organism evidence="4 5">
    <name type="scientific">Citrus x changshan-huyou</name>
    <dbReference type="NCBI Taxonomy" id="2935761"/>
    <lineage>
        <taxon>Eukaryota</taxon>
        <taxon>Viridiplantae</taxon>
        <taxon>Streptophyta</taxon>
        <taxon>Embryophyta</taxon>
        <taxon>Tracheophyta</taxon>
        <taxon>Spermatophyta</taxon>
        <taxon>Magnoliopsida</taxon>
        <taxon>eudicotyledons</taxon>
        <taxon>Gunneridae</taxon>
        <taxon>Pentapetalae</taxon>
        <taxon>rosids</taxon>
        <taxon>malvids</taxon>
        <taxon>Sapindales</taxon>
        <taxon>Rutaceae</taxon>
        <taxon>Aurantioideae</taxon>
        <taxon>Citrus</taxon>
    </lineage>
</organism>
<reference evidence="4 5" key="1">
    <citation type="submission" date="2024-05" db="EMBL/GenBank/DDBJ databases">
        <title>Haplotype-resolved chromosome-level genome assembly of Huyou (Citrus changshanensis).</title>
        <authorList>
            <person name="Miao C."/>
            <person name="Chen W."/>
            <person name="Wu Y."/>
            <person name="Wang L."/>
            <person name="Zhao S."/>
            <person name="Grierson D."/>
            <person name="Xu C."/>
            <person name="Chen K."/>
        </authorList>
    </citation>
    <scope>NUCLEOTIDE SEQUENCE [LARGE SCALE GENOMIC DNA]</scope>
    <source>
        <strain evidence="4">01-14</strain>
        <tissue evidence="4">Leaf</tissue>
    </source>
</reference>
<evidence type="ECO:0000313" key="5">
    <source>
        <dbReference type="Proteomes" id="UP001428341"/>
    </source>
</evidence>
<sequence>MEKYLVSRESVPENPKRCNSSNRWKRSVVELNGRFEPKYRHDLSALLMQSYSQIGAFPHLYHVDRVLCPTHEGIVIAQILQRSRAGDGAMIDHRGSFGKPGISALDFDCKGIYLVSATRSGCLTVHDFESLYYQCNGTLPGVGLKEDQSKHLLHITLPQQLDAVRWNLANQDEVACASTRSNVVSIYDIGYISDEPVEVLKTRRSITVVGSDVQKGLSDIAFSAVNTSRLIASDTHGVVNIWDRRVGVLPSLELSTGSHSTLNSLQLHAENQIIFAAGKHGSIYMWDLRGGRTSAPFQNHKEVRHLPLTSLKLASMLEKIGTLKAQSKIVPQEIHSIDLDPSCSYQLAFHLDDGWSGILDVYNSRVTHVHCPPPAWLSDSNNSADQLHLRKPSWLSTNSIYAVGSSSDHGIHLLDFFPGSSSPSHVDYNEDIQSLSERTKHKKQNRFVPLSEGVTACVTHPLNNTIVAGTKNSSLLVVSQKQQCTSDSMLEQ</sequence>
<keyword evidence="2" id="KW-0677">Repeat</keyword>
<dbReference type="InterPro" id="IPR015943">
    <property type="entry name" value="WD40/YVTN_repeat-like_dom_sf"/>
</dbReference>
<proteinExistence type="predicted"/>
<dbReference type="Proteomes" id="UP001428341">
    <property type="component" value="Unassembled WGS sequence"/>
</dbReference>
<evidence type="ECO:0000256" key="3">
    <source>
        <dbReference type="PROSITE-ProRule" id="PRU00221"/>
    </source>
</evidence>
<keyword evidence="1 3" id="KW-0853">WD repeat</keyword>
<accession>A0AAP0MW07</accession>
<evidence type="ECO:0000256" key="2">
    <source>
        <dbReference type="ARBA" id="ARBA00022737"/>
    </source>
</evidence>
<gene>
    <name evidence="4" type="ORF">WN944_009336</name>
</gene>
<dbReference type="InterPro" id="IPR001680">
    <property type="entry name" value="WD40_rpt"/>
</dbReference>
<dbReference type="Gene3D" id="2.130.10.10">
    <property type="entry name" value="YVTN repeat-like/Quinoprotein amine dehydrogenase"/>
    <property type="match status" value="1"/>
</dbReference>
<evidence type="ECO:0000313" key="4">
    <source>
        <dbReference type="EMBL" id="KAK9220912.1"/>
    </source>
</evidence>
<dbReference type="AlphaFoldDB" id="A0AAP0MW07"/>
<evidence type="ECO:0000256" key="1">
    <source>
        <dbReference type="ARBA" id="ARBA00022574"/>
    </source>
</evidence>
<keyword evidence="5" id="KW-1185">Reference proteome</keyword>
<dbReference type="PANTHER" id="PTHR19857">
    <property type="entry name" value="MITOCHONDRIAL DIVISION PROTEIN 1-RELATED"/>
    <property type="match status" value="1"/>
</dbReference>
<comment type="caution">
    <text evidence="4">The sequence shown here is derived from an EMBL/GenBank/DDBJ whole genome shotgun (WGS) entry which is preliminary data.</text>
</comment>
<dbReference type="SMART" id="SM00320">
    <property type="entry name" value="WD40"/>
    <property type="match status" value="4"/>
</dbReference>
<dbReference type="EMBL" id="JBCGBO010000002">
    <property type="protein sequence ID" value="KAK9220912.1"/>
    <property type="molecule type" value="Genomic_DNA"/>
</dbReference>
<feature type="repeat" description="WD" evidence="3">
    <location>
        <begin position="255"/>
        <end position="296"/>
    </location>
</feature>
<dbReference type="SUPFAM" id="SSF50978">
    <property type="entry name" value="WD40 repeat-like"/>
    <property type="match status" value="1"/>
</dbReference>
<evidence type="ECO:0008006" key="6">
    <source>
        <dbReference type="Google" id="ProtNLM"/>
    </source>
</evidence>